<feature type="chain" id="PRO_5040262302" description="Spherulation-specific family 4" evidence="1">
    <location>
        <begin position="21"/>
        <end position="257"/>
    </location>
</feature>
<evidence type="ECO:0000313" key="2">
    <source>
        <dbReference type="EMBL" id="KAG9986818.1"/>
    </source>
</evidence>
<dbReference type="Proteomes" id="UP000729357">
    <property type="component" value="Unassembled WGS sequence"/>
</dbReference>
<dbReference type="InterPro" id="IPR021986">
    <property type="entry name" value="Spherulin4"/>
</dbReference>
<keyword evidence="3" id="KW-1185">Reference proteome</keyword>
<accession>A0A9P8FXW1</accession>
<evidence type="ECO:0008006" key="4">
    <source>
        <dbReference type="Google" id="ProtNLM"/>
    </source>
</evidence>
<dbReference type="PANTHER" id="PTHR35040:SF9">
    <property type="entry name" value="4-LIKE CELL SURFACE PROTEIN, PUTATIVE (AFU_ORTHOLOGUE AFUA_4G14080)-RELATED"/>
    <property type="match status" value="1"/>
</dbReference>
<name>A0A9P8FXW1_AURME</name>
<dbReference type="PANTHER" id="PTHR35040">
    <property type="match status" value="1"/>
</dbReference>
<dbReference type="Pfam" id="PF12138">
    <property type="entry name" value="Spherulin4"/>
    <property type="match status" value="1"/>
</dbReference>
<evidence type="ECO:0000256" key="1">
    <source>
        <dbReference type="SAM" id="SignalP"/>
    </source>
</evidence>
<gene>
    <name evidence="2" type="ORF">KCU98_g3759</name>
</gene>
<protein>
    <recommendedName>
        <fullName evidence="4">Spherulation-specific family 4</fullName>
    </recommendedName>
</protein>
<reference evidence="2" key="1">
    <citation type="journal article" date="2021" name="J Fungi (Basel)">
        <title>Virulence traits and population genomics of the black yeast Aureobasidium melanogenum.</title>
        <authorList>
            <person name="Cernosa A."/>
            <person name="Sun X."/>
            <person name="Gostincar C."/>
            <person name="Fang C."/>
            <person name="Gunde-Cimerman N."/>
            <person name="Song Z."/>
        </authorList>
    </citation>
    <scope>NUCLEOTIDE SEQUENCE</scope>
    <source>
        <strain evidence="2">EXF-9298</strain>
    </source>
</reference>
<organism evidence="2 3">
    <name type="scientific">Aureobasidium melanogenum</name>
    <name type="common">Aureobasidium pullulans var. melanogenum</name>
    <dbReference type="NCBI Taxonomy" id="46634"/>
    <lineage>
        <taxon>Eukaryota</taxon>
        <taxon>Fungi</taxon>
        <taxon>Dikarya</taxon>
        <taxon>Ascomycota</taxon>
        <taxon>Pezizomycotina</taxon>
        <taxon>Dothideomycetes</taxon>
        <taxon>Dothideomycetidae</taxon>
        <taxon>Dothideales</taxon>
        <taxon>Saccotheciaceae</taxon>
        <taxon>Aureobasidium</taxon>
    </lineage>
</organism>
<feature type="signal peptide" evidence="1">
    <location>
        <begin position="1"/>
        <end position="20"/>
    </location>
</feature>
<keyword evidence="1" id="KW-0732">Signal</keyword>
<dbReference type="EMBL" id="JAHFXS010000273">
    <property type="protein sequence ID" value="KAG9986818.1"/>
    <property type="molecule type" value="Genomic_DNA"/>
</dbReference>
<feature type="non-terminal residue" evidence="2">
    <location>
        <position position="257"/>
    </location>
</feature>
<sequence length="257" mass="28945">MVNLAMAVAVPLYIWPTINAWQPLYNAISAAPGTTFNIIINPDSGPSNGASQPDIISAVTTLRSYSNVQLFGYVHIEYAKRKADEVHKDIKTYSTWKKTAKSDIHLDGIFIDEAPYETKYLSYMKDLHNYIHKTMPKSHQKVWTNPGIPIDAKFYDYADYVNAYENSYADWNATGHKKIPECLRQKSTVIIHDFPAKAPGKLNSDTKNIIANGYNGTFITSSSGYEDFSAIWPQYVKDVANLTMTTKVKTLPKTCKK</sequence>
<comment type="caution">
    <text evidence="2">The sequence shown here is derived from an EMBL/GenBank/DDBJ whole genome shotgun (WGS) entry which is preliminary data.</text>
</comment>
<reference evidence="2" key="2">
    <citation type="submission" date="2021-08" db="EMBL/GenBank/DDBJ databases">
        <authorList>
            <person name="Gostincar C."/>
            <person name="Sun X."/>
            <person name="Song Z."/>
            <person name="Gunde-Cimerman N."/>
        </authorList>
    </citation>
    <scope>NUCLEOTIDE SEQUENCE</scope>
    <source>
        <strain evidence="2">EXF-9298</strain>
    </source>
</reference>
<proteinExistence type="predicted"/>
<evidence type="ECO:0000313" key="3">
    <source>
        <dbReference type="Proteomes" id="UP000729357"/>
    </source>
</evidence>
<dbReference type="AlphaFoldDB" id="A0A9P8FXW1"/>